<comment type="caution">
    <text evidence="5">The sequence shown here is derived from an EMBL/GenBank/DDBJ whole genome shotgun (WGS) entry which is preliminary data.</text>
</comment>
<accession>A0A420I209</accession>
<dbReference type="PANTHER" id="PTHR36182">
    <property type="entry name" value="PROTEIN, PUTATIVE (AFU_ORTHOLOGUE AFUA_6G10930)-RELATED"/>
    <property type="match status" value="1"/>
</dbReference>
<feature type="signal peptide" evidence="3">
    <location>
        <begin position="1"/>
        <end position="21"/>
    </location>
</feature>
<dbReference type="AlphaFoldDB" id="A0A420I209"/>
<keyword evidence="2" id="KW-1015">Disulfide bond</keyword>
<protein>
    <recommendedName>
        <fullName evidence="4">Chitin-binding type-1 domain-containing protein</fullName>
    </recommendedName>
</protein>
<dbReference type="Gene3D" id="3.30.60.10">
    <property type="entry name" value="Endochitinase-like"/>
    <property type="match status" value="1"/>
</dbReference>
<keyword evidence="6" id="KW-1185">Reference proteome</keyword>
<dbReference type="CDD" id="cd11618">
    <property type="entry name" value="ChtBD1_1"/>
    <property type="match status" value="1"/>
</dbReference>
<feature type="chain" id="PRO_5019543883" description="Chitin-binding type-1 domain-containing protein" evidence="3">
    <location>
        <begin position="22"/>
        <end position="357"/>
    </location>
</feature>
<dbReference type="Proteomes" id="UP000286134">
    <property type="component" value="Unassembled WGS sequence"/>
</dbReference>
<dbReference type="InterPro" id="IPR001002">
    <property type="entry name" value="Chitin-bd_1"/>
</dbReference>
<name>A0A420I209_9PEZI</name>
<evidence type="ECO:0000313" key="5">
    <source>
        <dbReference type="EMBL" id="RKF63732.1"/>
    </source>
</evidence>
<evidence type="ECO:0000259" key="4">
    <source>
        <dbReference type="PROSITE" id="PS50941"/>
    </source>
</evidence>
<keyword evidence="3" id="KW-0732">Signal</keyword>
<dbReference type="EMBL" id="MCFK01002372">
    <property type="protein sequence ID" value="RKF63732.1"/>
    <property type="molecule type" value="Genomic_DNA"/>
</dbReference>
<dbReference type="GO" id="GO:0008061">
    <property type="term" value="F:chitin binding"/>
    <property type="evidence" value="ECO:0007669"/>
    <property type="project" value="UniProtKB-UniRule"/>
</dbReference>
<comment type="caution">
    <text evidence="2">Lacks conserved residue(s) required for the propagation of feature annotation.</text>
</comment>
<reference evidence="5 6" key="1">
    <citation type="journal article" date="2018" name="BMC Genomics">
        <title>Comparative genome analyses reveal sequence features reflecting distinct modes of host-adaptation between dicot and monocot powdery mildew.</title>
        <authorList>
            <person name="Wu Y."/>
            <person name="Ma X."/>
            <person name="Pan Z."/>
            <person name="Kale S.D."/>
            <person name="Song Y."/>
            <person name="King H."/>
            <person name="Zhang Q."/>
            <person name="Presley C."/>
            <person name="Deng X."/>
            <person name="Wei C.I."/>
            <person name="Xiao S."/>
        </authorList>
    </citation>
    <scope>NUCLEOTIDE SEQUENCE [LARGE SCALE GENOMIC DNA]</scope>
    <source>
        <strain evidence="5">UMSG2</strain>
    </source>
</reference>
<sequence>MYISTLSYLAATALVFVVAQGHMEMSYPAPFRSRYNPHIPAGTADFSMTSPLKSDGSDFPCKGYHKDMKDSTGAGAPVAKWNSGSTYNYTIVGGAAHNGGSCQAALSYDNGASFKVIHSYIGDCPIMNTGNFDFTVPVDAKSGNAIFAWAWQNQVGNREYYMNCASVQIDGSQASTVSPKMPFSSRPDLFVANIGNGCTTVEGKDTVYPEPGPDVTIKSGESNSASTLTGKCKGLKTMEELSLESSPNSALQPRFSNSTNNSHIASSVKITPSTTITPTAASGSCSPNPAIKVSQNGECSGFQTCLNSVYGGCCSLHGYCGDSAAHCGDGCMEDFGICGTNVTVLKLRMRRPHFKFA</sequence>
<gene>
    <name evidence="5" type="ORF">OnM2_023087</name>
</gene>
<dbReference type="PANTHER" id="PTHR36182:SF1">
    <property type="entry name" value="PROTEIN, PUTATIVE (AFU_ORTHOLOGUE AFUA_6G10930)-RELATED"/>
    <property type="match status" value="1"/>
</dbReference>
<dbReference type="InterPro" id="IPR036861">
    <property type="entry name" value="Endochitinase-like_sf"/>
</dbReference>
<feature type="disulfide bond" evidence="2">
    <location>
        <begin position="299"/>
        <end position="314"/>
    </location>
</feature>
<dbReference type="SUPFAM" id="SSF57016">
    <property type="entry name" value="Plant lectins/antimicrobial peptides"/>
    <property type="match status" value="1"/>
</dbReference>
<dbReference type="STRING" id="212602.A0A420I209"/>
<dbReference type="PROSITE" id="PS50941">
    <property type="entry name" value="CHIT_BIND_I_2"/>
    <property type="match status" value="1"/>
</dbReference>
<dbReference type="SMR" id="A0A420I209"/>
<evidence type="ECO:0000256" key="2">
    <source>
        <dbReference type="PROSITE-ProRule" id="PRU00261"/>
    </source>
</evidence>
<proteinExistence type="predicted"/>
<dbReference type="OrthoDB" id="2342176at2759"/>
<dbReference type="Gene3D" id="2.70.50.70">
    <property type="match status" value="1"/>
</dbReference>
<keyword evidence="1 2" id="KW-0147">Chitin-binding</keyword>
<feature type="domain" description="Chitin-binding type-1" evidence="4">
    <location>
        <begin position="296"/>
        <end position="340"/>
    </location>
</feature>
<evidence type="ECO:0000256" key="3">
    <source>
        <dbReference type="SAM" id="SignalP"/>
    </source>
</evidence>
<organism evidence="5 6">
    <name type="scientific">Erysiphe neolycopersici</name>
    <dbReference type="NCBI Taxonomy" id="212602"/>
    <lineage>
        <taxon>Eukaryota</taxon>
        <taxon>Fungi</taxon>
        <taxon>Dikarya</taxon>
        <taxon>Ascomycota</taxon>
        <taxon>Pezizomycotina</taxon>
        <taxon>Leotiomycetes</taxon>
        <taxon>Erysiphales</taxon>
        <taxon>Erysiphaceae</taxon>
        <taxon>Erysiphe</taxon>
    </lineage>
</organism>
<evidence type="ECO:0000256" key="1">
    <source>
        <dbReference type="ARBA" id="ARBA00022669"/>
    </source>
</evidence>
<feature type="disulfide bond" evidence="2">
    <location>
        <begin position="313"/>
        <end position="327"/>
    </location>
</feature>
<evidence type="ECO:0000313" key="6">
    <source>
        <dbReference type="Proteomes" id="UP000286134"/>
    </source>
</evidence>